<comment type="similarity">
    <text evidence="2">Belongs to the MoaE family.</text>
</comment>
<evidence type="ECO:0000256" key="6">
    <source>
        <dbReference type="ARBA" id="ARBA00026066"/>
    </source>
</evidence>
<evidence type="ECO:0000256" key="11">
    <source>
        <dbReference type="ARBA" id="ARBA00049878"/>
    </source>
</evidence>
<reference evidence="12 13" key="1">
    <citation type="submission" date="2023-02" db="EMBL/GenBank/DDBJ databases">
        <title>Genome sequence of Sphingobacterium sp. KACC 22765.</title>
        <authorList>
            <person name="Kim S."/>
            <person name="Heo J."/>
            <person name="Kwon S.-W."/>
        </authorList>
    </citation>
    <scope>NUCLEOTIDE SEQUENCE [LARGE SCALE GENOMIC DNA]</scope>
    <source>
        <strain evidence="12 13">KACC 22765</strain>
    </source>
</reference>
<dbReference type="SUPFAM" id="SSF54690">
    <property type="entry name" value="Molybdopterin synthase subunit MoaE"/>
    <property type="match status" value="1"/>
</dbReference>
<accession>A0ABY7WEY1</accession>
<dbReference type="Pfam" id="PF02391">
    <property type="entry name" value="MoaE"/>
    <property type="match status" value="1"/>
</dbReference>
<dbReference type="EC" id="2.8.1.12" evidence="3"/>
<comment type="subunit">
    <text evidence="6">Heterotetramer of 2 MoaD subunits and 2 MoaE subunits. Also stable as homodimer. The enzyme changes between these two forms during catalysis.</text>
</comment>
<evidence type="ECO:0000256" key="1">
    <source>
        <dbReference type="ARBA" id="ARBA00005046"/>
    </source>
</evidence>
<organism evidence="12 13">
    <name type="scientific">Sphingobacterium oryzagri</name>
    <dbReference type="NCBI Taxonomy" id="3025669"/>
    <lineage>
        <taxon>Bacteria</taxon>
        <taxon>Pseudomonadati</taxon>
        <taxon>Bacteroidota</taxon>
        <taxon>Sphingobacteriia</taxon>
        <taxon>Sphingobacteriales</taxon>
        <taxon>Sphingobacteriaceae</taxon>
        <taxon>Sphingobacterium</taxon>
    </lineage>
</organism>
<dbReference type="EMBL" id="CP117880">
    <property type="protein sequence ID" value="WDF66820.1"/>
    <property type="molecule type" value="Genomic_DNA"/>
</dbReference>
<dbReference type="PANTHER" id="PTHR23404">
    <property type="entry name" value="MOLYBDOPTERIN SYNTHASE RELATED"/>
    <property type="match status" value="1"/>
</dbReference>
<proteinExistence type="inferred from homology"/>
<dbReference type="RefSeq" id="WP_274265560.1">
    <property type="nucleotide sequence ID" value="NZ_CP117880.1"/>
</dbReference>
<name>A0ABY7WEY1_9SPHI</name>
<evidence type="ECO:0000256" key="9">
    <source>
        <dbReference type="ARBA" id="ARBA00030781"/>
    </source>
</evidence>
<evidence type="ECO:0000256" key="4">
    <source>
        <dbReference type="ARBA" id="ARBA00013858"/>
    </source>
</evidence>
<evidence type="ECO:0000256" key="10">
    <source>
        <dbReference type="ARBA" id="ARBA00032474"/>
    </source>
</evidence>
<evidence type="ECO:0000313" key="12">
    <source>
        <dbReference type="EMBL" id="WDF66820.1"/>
    </source>
</evidence>
<comment type="catalytic activity">
    <reaction evidence="11">
        <text>2 [molybdopterin-synthase sulfur-carrier protein]-C-terminal-Gly-aminoethanethioate + cyclic pyranopterin phosphate + H2O = molybdopterin + 2 [molybdopterin-synthase sulfur-carrier protein]-C-terminal Gly-Gly + 2 H(+)</text>
        <dbReference type="Rhea" id="RHEA:26333"/>
        <dbReference type="Rhea" id="RHEA-COMP:12202"/>
        <dbReference type="Rhea" id="RHEA-COMP:19907"/>
        <dbReference type="ChEBI" id="CHEBI:15377"/>
        <dbReference type="ChEBI" id="CHEBI:15378"/>
        <dbReference type="ChEBI" id="CHEBI:58698"/>
        <dbReference type="ChEBI" id="CHEBI:59648"/>
        <dbReference type="ChEBI" id="CHEBI:90778"/>
        <dbReference type="ChEBI" id="CHEBI:232372"/>
        <dbReference type="EC" id="2.8.1.12"/>
    </reaction>
</comment>
<evidence type="ECO:0000256" key="7">
    <source>
        <dbReference type="ARBA" id="ARBA00029745"/>
    </source>
</evidence>
<dbReference type="InterPro" id="IPR036563">
    <property type="entry name" value="MoaE_sf"/>
</dbReference>
<gene>
    <name evidence="12" type="ORF">PQ465_10940</name>
</gene>
<dbReference type="CDD" id="cd00756">
    <property type="entry name" value="MoaE"/>
    <property type="match status" value="1"/>
</dbReference>
<protein>
    <recommendedName>
        <fullName evidence="4">Molybdopterin synthase catalytic subunit</fullName>
        <ecNumber evidence="3">2.8.1.12</ecNumber>
    </recommendedName>
    <alternativeName>
        <fullName evidence="9">MPT synthase subunit 2</fullName>
    </alternativeName>
    <alternativeName>
        <fullName evidence="7">Molybdenum cofactor biosynthesis protein E</fullName>
    </alternativeName>
    <alternativeName>
        <fullName evidence="8">Molybdopterin-converting factor large subunit</fullName>
    </alternativeName>
    <alternativeName>
        <fullName evidence="10">Molybdopterin-converting factor subunit 2</fullName>
    </alternativeName>
</protein>
<keyword evidence="5" id="KW-0501">Molybdenum cofactor biosynthesis</keyword>
<dbReference type="Proteomes" id="UP001221558">
    <property type="component" value="Chromosome"/>
</dbReference>
<sequence length="147" mass="16538">MTKSKRKDIFIEGAIPASLIAEQIDKHSSKTDIGAHQIFLGQVRADEVDGKAVEAIEYSAHKELVEGTMQQIREDLFAKYTLSCMHVYHSLGRVKAGQICLFVFVSSAHRGPCTEACQELVERIKAELPIWGKELFAGEDYQWKVNK</sequence>
<evidence type="ECO:0000256" key="2">
    <source>
        <dbReference type="ARBA" id="ARBA00005426"/>
    </source>
</evidence>
<evidence type="ECO:0000313" key="13">
    <source>
        <dbReference type="Proteomes" id="UP001221558"/>
    </source>
</evidence>
<comment type="pathway">
    <text evidence="1">Cofactor biosynthesis; molybdopterin biosynthesis.</text>
</comment>
<evidence type="ECO:0000256" key="8">
    <source>
        <dbReference type="ARBA" id="ARBA00030407"/>
    </source>
</evidence>
<dbReference type="Gene3D" id="3.90.1170.40">
    <property type="entry name" value="Molybdopterin biosynthesis MoaE subunit"/>
    <property type="match status" value="1"/>
</dbReference>
<evidence type="ECO:0000256" key="5">
    <source>
        <dbReference type="ARBA" id="ARBA00023150"/>
    </source>
</evidence>
<dbReference type="InterPro" id="IPR003448">
    <property type="entry name" value="Mopterin_biosynth_MoaE"/>
</dbReference>
<evidence type="ECO:0000256" key="3">
    <source>
        <dbReference type="ARBA" id="ARBA00011950"/>
    </source>
</evidence>
<keyword evidence="13" id="KW-1185">Reference proteome</keyword>